<dbReference type="GO" id="GO:0016887">
    <property type="term" value="F:ATP hydrolysis activity"/>
    <property type="evidence" value="ECO:0007669"/>
    <property type="project" value="InterPro"/>
</dbReference>
<dbReference type="InterPro" id="IPR049945">
    <property type="entry name" value="AAA_22"/>
</dbReference>
<dbReference type="SUPFAM" id="SSF52540">
    <property type="entry name" value="P-loop containing nucleoside triphosphate hydrolases"/>
    <property type="match status" value="1"/>
</dbReference>
<feature type="non-terminal residue" evidence="2">
    <location>
        <position position="555"/>
    </location>
</feature>
<evidence type="ECO:0000259" key="1">
    <source>
        <dbReference type="PROSITE" id="PS50076"/>
    </source>
</evidence>
<dbReference type="PRINTS" id="PR00625">
    <property type="entry name" value="JDOMAIN"/>
</dbReference>
<dbReference type="Pfam" id="PF00226">
    <property type="entry name" value="DnaJ"/>
    <property type="match status" value="1"/>
</dbReference>
<dbReference type="InterPro" id="IPR027417">
    <property type="entry name" value="P-loop_NTPase"/>
</dbReference>
<feature type="domain" description="J" evidence="1">
    <location>
        <begin position="9"/>
        <end position="78"/>
    </location>
</feature>
<dbReference type="SUPFAM" id="SSF46565">
    <property type="entry name" value="Chaperone J-domain"/>
    <property type="match status" value="1"/>
</dbReference>
<name>A0A3B1CP95_9ZZZZ</name>
<dbReference type="SMART" id="SM00271">
    <property type="entry name" value="DnaJ"/>
    <property type="match status" value="1"/>
</dbReference>
<gene>
    <name evidence="2" type="ORF">MNBD_NITROSPINAE05-28</name>
</gene>
<dbReference type="InterPro" id="IPR036869">
    <property type="entry name" value="J_dom_sf"/>
</dbReference>
<dbReference type="PANTHER" id="PTHR35894:SF1">
    <property type="entry name" value="PHOSPHORIBULOKINASE _ URIDINE KINASE FAMILY"/>
    <property type="match status" value="1"/>
</dbReference>
<protein>
    <submittedName>
        <fullName evidence="2">General secretion pathway protein A</fullName>
    </submittedName>
</protein>
<sequence>MIIEVQQRNYYQILGISPDASQNHIDQAYKRLVRRFDSANSDASEKTRATLKKKIAILQEAYDTLSNVEKRDEHDQWIDEQVKPAPKKSTINSHPATLRNWEMPVDSKEKPANIYQDFFGLSEKPFDLTPDPKYLYLSPKHKEVLAHLVYGIQENNGFLKIVGEVGTGKTMICRTFLRELHTGFSIAYIFNPGIDELELLQTINSELGLPSESSSKKKLMDILNRFLLEERKKGHRVVVIIDEAQDLLPSVLEQLRLLSNLETETEKLIQIVLIGQPELDKVLAEEGLRQLKQRITIQWELLPLNLEETRGYIQHRLNVALGKGKVELTRSGTELVYRYAKGIPRMINVISDRALLIAYTQNTKTINCNIVRHAVKDIGGLKPAVSWVDLFWKIGTPIAALIGLIFFIIHDFALPDLKSNPKGKQNIPKIIQENPVMPENPGQLVQQEFVPEFSSLEKLDAMEKMEAVTPADNLAGSDALVLTQSEKLVTYLSSLSLEESKVEAAKWILESWGFDQSGGERVDKLALENLEAEFELSPYELNGNFKRLTNLNYPS</sequence>
<accession>A0A3B1CP95</accession>
<proteinExistence type="predicted"/>
<dbReference type="Gene3D" id="1.10.287.110">
    <property type="entry name" value="DnaJ domain"/>
    <property type="match status" value="1"/>
</dbReference>
<dbReference type="Pfam" id="PF13401">
    <property type="entry name" value="AAA_22"/>
    <property type="match status" value="1"/>
</dbReference>
<dbReference type="InterPro" id="IPR052026">
    <property type="entry name" value="ExeA_AAA_ATPase_DNA-bind"/>
</dbReference>
<organism evidence="2">
    <name type="scientific">hydrothermal vent metagenome</name>
    <dbReference type="NCBI Taxonomy" id="652676"/>
    <lineage>
        <taxon>unclassified sequences</taxon>
        <taxon>metagenomes</taxon>
        <taxon>ecological metagenomes</taxon>
    </lineage>
</organism>
<dbReference type="CDD" id="cd00009">
    <property type="entry name" value="AAA"/>
    <property type="match status" value="1"/>
</dbReference>
<evidence type="ECO:0000313" key="2">
    <source>
        <dbReference type="EMBL" id="VAX31949.1"/>
    </source>
</evidence>
<dbReference type="AlphaFoldDB" id="A0A3B1CP95"/>
<dbReference type="EMBL" id="UOGG01000180">
    <property type="protein sequence ID" value="VAX31949.1"/>
    <property type="molecule type" value="Genomic_DNA"/>
</dbReference>
<dbReference type="PANTHER" id="PTHR35894">
    <property type="entry name" value="GENERAL SECRETION PATHWAY PROTEIN A-RELATED"/>
    <property type="match status" value="1"/>
</dbReference>
<dbReference type="InterPro" id="IPR001623">
    <property type="entry name" value="DnaJ_domain"/>
</dbReference>
<dbReference type="PROSITE" id="PS50076">
    <property type="entry name" value="DNAJ_2"/>
    <property type="match status" value="1"/>
</dbReference>
<dbReference type="Gene3D" id="3.40.50.300">
    <property type="entry name" value="P-loop containing nucleotide triphosphate hydrolases"/>
    <property type="match status" value="1"/>
</dbReference>
<dbReference type="CDD" id="cd06257">
    <property type="entry name" value="DnaJ"/>
    <property type="match status" value="1"/>
</dbReference>
<dbReference type="InterPro" id="IPR003593">
    <property type="entry name" value="AAA+_ATPase"/>
</dbReference>
<reference evidence="2" key="1">
    <citation type="submission" date="2018-06" db="EMBL/GenBank/DDBJ databases">
        <authorList>
            <person name="Zhirakovskaya E."/>
        </authorList>
    </citation>
    <scope>NUCLEOTIDE SEQUENCE</scope>
</reference>
<dbReference type="SMART" id="SM00382">
    <property type="entry name" value="AAA"/>
    <property type="match status" value="1"/>
</dbReference>